<accession>A0ABX1SD67</accession>
<feature type="compositionally biased region" description="Basic and acidic residues" evidence="1">
    <location>
        <begin position="96"/>
        <end position="107"/>
    </location>
</feature>
<name>A0ABX1SD67_9PSEU</name>
<dbReference type="Proteomes" id="UP000820669">
    <property type="component" value="Unassembled WGS sequence"/>
</dbReference>
<keyword evidence="3" id="KW-1185">Reference proteome</keyword>
<proteinExistence type="predicted"/>
<evidence type="ECO:0008006" key="4">
    <source>
        <dbReference type="Google" id="ProtNLM"/>
    </source>
</evidence>
<reference evidence="2 3" key="1">
    <citation type="submission" date="2020-04" db="EMBL/GenBank/DDBJ databases">
        <authorList>
            <person name="Klaysubun C."/>
            <person name="Duangmal K."/>
            <person name="Lipun K."/>
        </authorList>
    </citation>
    <scope>NUCLEOTIDE SEQUENCE [LARGE SCALE GENOMIC DNA]</scope>
    <source>
        <strain evidence="2 3">K10HN5</strain>
    </source>
</reference>
<protein>
    <recommendedName>
        <fullName evidence="4">Helix-turn-helix domain-containing protein</fullName>
    </recommendedName>
</protein>
<comment type="caution">
    <text evidence="2">The sequence shown here is derived from an EMBL/GenBank/DDBJ whole genome shotgun (WGS) entry which is preliminary data.</text>
</comment>
<evidence type="ECO:0000313" key="3">
    <source>
        <dbReference type="Proteomes" id="UP000820669"/>
    </source>
</evidence>
<dbReference type="EMBL" id="JAAXLA010000026">
    <property type="protein sequence ID" value="NMH98737.1"/>
    <property type="molecule type" value="Genomic_DNA"/>
</dbReference>
<dbReference type="RefSeq" id="WP_169382178.1">
    <property type="nucleotide sequence ID" value="NZ_JAAXLA010000026.1"/>
</dbReference>
<feature type="region of interest" description="Disordered" evidence="1">
    <location>
        <begin position="92"/>
        <end position="122"/>
    </location>
</feature>
<evidence type="ECO:0000256" key="1">
    <source>
        <dbReference type="SAM" id="MobiDB-lite"/>
    </source>
</evidence>
<gene>
    <name evidence="2" type="ORF">HF526_15685</name>
</gene>
<sequence>MTIVTSAGPRAARRARRCRSIGPGAAPGLLRMPTPERRIHEGRAVINRAELMRQLQIGESTAERWYRERAENGHPEPVHREGRRLYWDEDEDEDEAVARAQEREAAKKATLTPVDRSAEPDELVDAEEAARILGYASPRTITSYLARNVGYFPDPDDVEGRRWHRRTLWAFADRRSRPGRAGHANTRSDQR</sequence>
<organism evidence="2 3">
    <name type="scientific">Pseudonocardia acidicola</name>
    <dbReference type="NCBI Taxonomy" id="2724939"/>
    <lineage>
        <taxon>Bacteria</taxon>
        <taxon>Bacillati</taxon>
        <taxon>Actinomycetota</taxon>
        <taxon>Actinomycetes</taxon>
        <taxon>Pseudonocardiales</taxon>
        <taxon>Pseudonocardiaceae</taxon>
        <taxon>Pseudonocardia</taxon>
    </lineage>
</organism>
<evidence type="ECO:0000313" key="2">
    <source>
        <dbReference type="EMBL" id="NMH98737.1"/>
    </source>
</evidence>